<name>A0A4R7D508_9SPHI</name>
<accession>A0A4R7D508</accession>
<dbReference type="PROSITE" id="PS51257">
    <property type="entry name" value="PROKAR_LIPOPROTEIN"/>
    <property type="match status" value="1"/>
</dbReference>
<proteinExistence type="predicted"/>
<organism evidence="1 2">
    <name type="scientific">Sphingobacterium paludis</name>
    <dbReference type="NCBI Taxonomy" id="1476465"/>
    <lineage>
        <taxon>Bacteria</taxon>
        <taxon>Pseudomonadati</taxon>
        <taxon>Bacteroidota</taxon>
        <taxon>Sphingobacteriia</taxon>
        <taxon>Sphingobacteriales</taxon>
        <taxon>Sphingobacteriaceae</taxon>
        <taxon>Sphingobacterium</taxon>
    </lineage>
</organism>
<keyword evidence="2" id="KW-1185">Reference proteome</keyword>
<evidence type="ECO:0000313" key="2">
    <source>
        <dbReference type="Proteomes" id="UP000294752"/>
    </source>
</evidence>
<dbReference type="RefSeq" id="WP_133640250.1">
    <property type="nucleotide sequence ID" value="NZ_SNZV01000004.1"/>
</dbReference>
<dbReference type="AlphaFoldDB" id="A0A4R7D508"/>
<comment type="caution">
    <text evidence="1">The sequence shown here is derived from an EMBL/GenBank/DDBJ whole genome shotgun (WGS) entry which is preliminary data.</text>
</comment>
<protein>
    <submittedName>
        <fullName evidence="1">Uncharacterized protein</fullName>
    </submittedName>
</protein>
<sequence>MKKNLLLTLAIGMAFVACKKAPEISTDPVFDKEKYVVVNDSTYDVSILKAKFAKFFSRPVNEIGYNSALQYLYIIDHTGEFPVDKMISTLNTIDL</sequence>
<reference evidence="1 2" key="1">
    <citation type="submission" date="2019-03" db="EMBL/GenBank/DDBJ databases">
        <title>Genomic Encyclopedia of Type Strains, Phase III (KMG-III): the genomes of soil and plant-associated and newly described type strains.</title>
        <authorList>
            <person name="Whitman W."/>
        </authorList>
    </citation>
    <scope>NUCLEOTIDE SEQUENCE [LARGE SCALE GENOMIC DNA]</scope>
    <source>
        <strain evidence="1 2">CGMCC 1.12801</strain>
    </source>
</reference>
<gene>
    <name evidence="1" type="ORF">B0I21_104284</name>
</gene>
<dbReference type="Proteomes" id="UP000294752">
    <property type="component" value="Unassembled WGS sequence"/>
</dbReference>
<evidence type="ECO:0000313" key="1">
    <source>
        <dbReference type="EMBL" id="TDS13956.1"/>
    </source>
</evidence>
<dbReference type="EMBL" id="SNZV01000004">
    <property type="protein sequence ID" value="TDS13956.1"/>
    <property type="molecule type" value="Genomic_DNA"/>
</dbReference>